<dbReference type="PANTHER" id="PTHR40130">
    <property type="entry name" value="EXPRESSED PROTEIN"/>
    <property type="match status" value="1"/>
</dbReference>
<dbReference type="PANTHER" id="PTHR40130:SF1">
    <property type="entry name" value="SPINDLE POLE BODY-ASSOCIATED PROTEIN CUT12 DOMAIN-CONTAINING PROTEIN"/>
    <property type="match status" value="1"/>
</dbReference>
<feature type="region of interest" description="Disordered" evidence="1">
    <location>
        <begin position="510"/>
        <end position="533"/>
    </location>
</feature>
<dbReference type="AlphaFoldDB" id="A0AA40ER42"/>
<evidence type="ECO:0000256" key="1">
    <source>
        <dbReference type="SAM" id="MobiDB-lite"/>
    </source>
</evidence>
<keyword evidence="3" id="KW-1185">Reference proteome</keyword>
<feature type="region of interest" description="Disordered" evidence="1">
    <location>
        <begin position="268"/>
        <end position="291"/>
    </location>
</feature>
<protein>
    <submittedName>
        <fullName evidence="2">Uncharacterized protein</fullName>
    </submittedName>
</protein>
<feature type="region of interest" description="Disordered" evidence="1">
    <location>
        <begin position="69"/>
        <end position="144"/>
    </location>
</feature>
<feature type="region of interest" description="Disordered" evidence="1">
    <location>
        <begin position="441"/>
        <end position="486"/>
    </location>
</feature>
<feature type="compositionally biased region" description="Polar residues" evidence="1">
    <location>
        <begin position="122"/>
        <end position="137"/>
    </location>
</feature>
<dbReference type="Proteomes" id="UP001172155">
    <property type="component" value="Unassembled WGS sequence"/>
</dbReference>
<name>A0AA40ER42_9PEZI</name>
<feature type="compositionally biased region" description="Polar residues" evidence="1">
    <location>
        <begin position="74"/>
        <end position="83"/>
    </location>
</feature>
<comment type="caution">
    <text evidence="2">The sequence shown here is derived from an EMBL/GenBank/DDBJ whole genome shotgun (WGS) entry which is preliminary data.</text>
</comment>
<sequence>MESSPLIKAYDHARAAASATHTADTTVAITEHALAAGEFANAAQNTQSTEGLRTLHLLEQHHKRLSELLKQPLDTPSQQSTADSDLGDEEEKDGQGQDGDVKGTKSPTPESAAAAVAAAAASTTSNKSLPTLPQQRRYQGRELSSSIASNLASARGIKSSKYRGQPVAPSVSNDQAPGSLEARPRRGKADGTDHSRKPSWIPPTQDDIKEDEPTGEASGSSNPRATAAPADDGFSRFYSTFGSLITRLSAPLAFSGLPLVAENPAAESATLPPLEPSPTKRNRVKTSTAAEPELSRIYSRATLRALARDGHGGDSFYVVPPSGHTATYASILNHENKERRRTAASREDADFLDDQDDDDFVDAREVQHHSAAPPTTLLSGGFRKRLGKARSEREMQVTIEELHTENASLKEMLDKLSKRLHAFELGSQSTHLALAQSIRLHRPGSPMSSSSGGVGPPAPGPGDEALRKRNRELEEQMEGVGARMAGMQQEIERLNGTLDKYRDRWEKLKAGAKARREAQGPSGEGETLRDRGG</sequence>
<proteinExistence type="predicted"/>
<evidence type="ECO:0000313" key="3">
    <source>
        <dbReference type="Proteomes" id="UP001172155"/>
    </source>
</evidence>
<accession>A0AA40ER42</accession>
<feature type="compositionally biased region" description="Low complexity" evidence="1">
    <location>
        <begin position="112"/>
        <end position="121"/>
    </location>
</feature>
<dbReference type="EMBL" id="JAUKUD010000005">
    <property type="protein sequence ID" value="KAK0743902.1"/>
    <property type="molecule type" value="Genomic_DNA"/>
</dbReference>
<feature type="compositionally biased region" description="Basic and acidic residues" evidence="1">
    <location>
        <begin position="182"/>
        <end position="196"/>
    </location>
</feature>
<dbReference type="Gene3D" id="1.20.58.80">
    <property type="entry name" value="Phosphotransferase system, lactose/cellobiose-type IIA subunit"/>
    <property type="match status" value="1"/>
</dbReference>
<feature type="compositionally biased region" description="Basic and acidic residues" evidence="1">
    <location>
        <begin position="464"/>
        <end position="474"/>
    </location>
</feature>
<organism evidence="2 3">
    <name type="scientific">Schizothecium vesticola</name>
    <dbReference type="NCBI Taxonomy" id="314040"/>
    <lineage>
        <taxon>Eukaryota</taxon>
        <taxon>Fungi</taxon>
        <taxon>Dikarya</taxon>
        <taxon>Ascomycota</taxon>
        <taxon>Pezizomycotina</taxon>
        <taxon>Sordariomycetes</taxon>
        <taxon>Sordariomycetidae</taxon>
        <taxon>Sordariales</taxon>
        <taxon>Schizotheciaceae</taxon>
        <taxon>Schizothecium</taxon>
    </lineage>
</organism>
<evidence type="ECO:0000313" key="2">
    <source>
        <dbReference type="EMBL" id="KAK0743902.1"/>
    </source>
</evidence>
<feature type="region of interest" description="Disordered" evidence="1">
    <location>
        <begin position="157"/>
        <end position="232"/>
    </location>
</feature>
<feature type="compositionally biased region" description="Basic and acidic residues" evidence="1">
    <location>
        <begin position="93"/>
        <end position="103"/>
    </location>
</feature>
<feature type="region of interest" description="Disordered" evidence="1">
    <location>
        <begin position="333"/>
        <end position="356"/>
    </location>
</feature>
<gene>
    <name evidence="2" type="ORF">B0T18DRAFT_392595</name>
</gene>
<reference evidence="2" key="1">
    <citation type="submission" date="2023-06" db="EMBL/GenBank/DDBJ databases">
        <title>Genome-scale phylogeny and comparative genomics of the fungal order Sordariales.</title>
        <authorList>
            <consortium name="Lawrence Berkeley National Laboratory"/>
            <person name="Hensen N."/>
            <person name="Bonometti L."/>
            <person name="Westerberg I."/>
            <person name="Brannstrom I.O."/>
            <person name="Guillou S."/>
            <person name="Cros-Aarteil S."/>
            <person name="Calhoun S."/>
            <person name="Haridas S."/>
            <person name="Kuo A."/>
            <person name="Mondo S."/>
            <person name="Pangilinan J."/>
            <person name="Riley R."/>
            <person name="LaButti K."/>
            <person name="Andreopoulos B."/>
            <person name="Lipzen A."/>
            <person name="Chen C."/>
            <person name="Yanf M."/>
            <person name="Daum C."/>
            <person name="Ng V."/>
            <person name="Clum A."/>
            <person name="Steindorff A."/>
            <person name="Ohm R."/>
            <person name="Martin F."/>
            <person name="Silar P."/>
            <person name="Natvig D."/>
            <person name="Lalanne C."/>
            <person name="Gautier V."/>
            <person name="Ament-velasquez S.L."/>
            <person name="Kruys A."/>
            <person name="Hutchinson M.I."/>
            <person name="Powell A.J."/>
            <person name="Barry K."/>
            <person name="Miller A.N."/>
            <person name="Grigoriev I.V."/>
            <person name="Debuchy R."/>
            <person name="Gladieux P."/>
            <person name="Thoren M.H."/>
            <person name="Johannesson H."/>
        </authorList>
    </citation>
    <scope>NUCLEOTIDE SEQUENCE</scope>
    <source>
        <strain evidence="2">SMH3187-1</strain>
    </source>
</reference>